<dbReference type="InterPro" id="IPR038063">
    <property type="entry name" value="Transpep_catalytic_dom"/>
</dbReference>
<evidence type="ECO:0000259" key="9">
    <source>
        <dbReference type="PROSITE" id="PS52029"/>
    </source>
</evidence>
<evidence type="ECO:0000256" key="5">
    <source>
        <dbReference type="ARBA" id="ARBA00022801"/>
    </source>
</evidence>
<evidence type="ECO:0000256" key="6">
    <source>
        <dbReference type="ARBA" id="ARBA00022960"/>
    </source>
</evidence>
<keyword evidence="3" id="KW-0328">Glycosyltransferase</keyword>
<evidence type="ECO:0000256" key="1">
    <source>
        <dbReference type="ARBA" id="ARBA00004752"/>
    </source>
</evidence>
<evidence type="ECO:0000256" key="4">
    <source>
        <dbReference type="ARBA" id="ARBA00022679"/>
    </source>
</evidence>
<sequence>MVGNQTRAVRKAAASSIAPNLAFVMKIRQFILAGAALLSVATMAGCATSQRASLTPSGNAQVAAYTAPDSLPTEGSAGATTKLGYGAVVDEGFALPAIPTDKIDPQYLRQRVSFEEGRQYEAGTVVVDTPNRFLYVVEADGMAMRYGIGVGRAGFSWAGEANIRAKRSWPKWFPPGEMIDRKPELEPYRDGMDPGLTNPLGARALYLYQGGKDTLFRLHGTPEWWTIGTAASSGCIRLMNQDILDLYERVPMDARVVVRQGKERMAAGYAGT</sequence>
<keyword evidence="8" id="KW-0961">Cell wall biogenesis/degradation</keyword>
<dbReference type="EMBL" id="LAZR01000182">
    <property type="protein sequence ID" value="KKN83624.1"/>
    <property type="molecule type" value="Genomic_DNA"/>
</dbReference>
<dbReference type="GO" id="GO:0071555">
    <property type="term" value="P:cell wall organization"/>
    <property type="evidence" value="ECO:0007669"/>
    <property type="project" value="UniProtKB-KW"/>
</dbReference>
<dbReference type="InterPro" id="IPR005490">
    <property type="entry name" value="LD_TPept_cat_dom"/>
</dbReference>
<evidence type="ECO:0000256" key="8">
    <source>
        <dbReference type="ARBA" id="ARBA00023316"/>
    </source>
</evidence>
<organism evidence="10">
    <name type="scientific">marine sediment metagenome</name>
    <dbReference type="NCBI Taxonomy" id="412755"/>
    <lineage>
        <taxon>unclassified sequences</taxon>
        <taxon>metagenomes</taxon>
        <taxon>ecological metagenomes</taxon>
    </lineage>
</organism>
<dbReference type="GO" id="GO:0018104">
    <property type="term" value="P:peptidoglycan-protein cross-linking"/>
    <property type="evidence" value="ECO:0007669"/>
    <property type="project" value="TreeGrafter"/>
</dbReference>
<dbReference type="Pfam" id="PF03734">
    <property type="entry name" value="YkuD"/>
    <property type="match status" value="1"/>
</dbReference>
<evidence type="ECO:0000256" key="7">
    <source>
        <dbReference type="ARBA" id="ARBA00022984"/>
    </source>
</evidence>
<dbReference type="GO" id="GO:0008360">
    <property type="term" value="P:regulation of cell shape"/>
    <property type="evidence" value="ECO:0007669"/>
    <property type="project" value="UniProtKB-KW"/>
</dbReference>
<dbReference type="UniPathway" id="UPA00219"/>
<dbReference type="PANTHER" id="PTHR30582:SF24">
    <property type="entry name" value="L,D-TRANSPEPTIDASE ERFK_SRFK-RELATED"/>
    <property type="match status" value="1"/>
</dbReference>
<dbReference type="AlphaFoldDB" id="A0A0F9TWD2"/>
<dbReference type="CDD" id="cd16913">
    <property type="entry name" value="YkuD_like"/>
    <property type="match status" value="1"/>
</dbReference>
<dbReference type="PANTHER" id="PTHR30582">
    <property type="entry name" value="L,D-TRANSPEPTIDASE"/>
    <property type="match status" value="1"/>
</dbReference>
<keyword evidence="5" id="KW-0378">Hydrolase</keyword>
<reference evidence="10" key="1">
    <citation type="journal article" date="2015" name="Nature">
        <title>Complex archaea that bridge the gap between prokaryotes and eukaryotes.</title>
        <authorList>
            <person name="Spang A."/>
            <person name="Saw J.H."/>
            <person name="Jorgensen S.L."/>
            <person name="Zaremba-Niedzwiedzka K."/>
            <person name="Martijn J."/>
            <person name="Lind A.E."/>
            <person name="van Eijk R."/>
            <person name="Schleper C."/>
            <person name="Guy L."/>
            <person name="Ettema T.J."/>
        </authorList>
    </citation>
    <scope>NUCLEOTIDE SEQUENCE</scope>
</reference>
<comment type="similarity">
    <text evidence="2">Belongs to the YkuD family.</text>
</comment>
<keyword evidence="7" id="KW-0573">Peptidoglycan synthesis</keyword>
<dbReference type="SUPFAM" id="SSF141523">
    <property type="entry name" value="L,D-transpeptidase catalytic domain-like"/>
    <property type="match status" value="1"/>
</dbReference>
<proteinExistence type="inferred from homology"/>
<gene>
    <name evidence="10" type="ORF">LCGC14_0296860</name>
</gene>
<dbReference type="Gene3D" id="2.40.440.10">
    <property type="entry name" value="L,D-transpeptidase catalytic domain-like"/>
    <property type="match status" value="1"/>
</dbReference>
<dbReference type="FunFam" id="2.40.440.10:FF:000002">
    <property type="entry name" value="L,D-transpeptidase ErfK/SrfK"/>
    <property type="match status" value="1"/>
</dbReference>
<evidence type="ECO:0000313" key="10">
    <source>
        <dbReference type="EMBL" id="KKN83624.1"/>
    </source>
</evidence>
<evidence type="ECO:0000256" key="2">
    <source>
        <dbReference type="ARBA" id="ARBA00005992"/>
    </source>
</evidence>
<evidence type="ECO:0000256" key="3">
    <source>
        <dbReference type="ARBA" id="ARBA00022676"/>
    </source>
</evidence>
<keyword evidence="6" id="KW-0133">Cell shape</keyword>
<comment type="caution">
    <text evidence="10">The sequence shown here is derived from an EMBL/GenBank/DDBJ whole genome shotgun (WGS) entry which is preliminary data.</text>
</comment>
<dbReference type="InterPro" id="IPR050979">
    <property type="entry name" value="LD-transpeptidase"/>
</dbReference>
<comment type="pathway">
    <text evidence="1">Cell wall biogenesis; peptidoglycan biosynthesis.</text>
</comment>
<feature type="domain" description="L,D-TPase catalytic" evidence="9">
    <location>
        <begin position="123"/>
        <end position="259"/>
    </location>
</feature>
<dbReference type="GO" id="GO:0071972">
    <property type="term" value="F:peptidoglycan L,D-transpeptidase activity"/>
    <property type="evidence" value="ECO:0007669"/>
    <property type="project" value="TreeGrafter"/>
</dbReference>
<accession>A0A0F9TWD2</accession>
<protein>
    <recommendedName>
        <fullName evidence="9">L,D-TPase catalytic domain-containing protein</fullName>
    </recommendedName>
</protein>
<dbReference type="PROSITE" id="PS52029">
    <property type="entry name" value="LD_TPASE"/>
    <property type="match status" value="1"/>
</dbReference>
<dbReference type="GO" id="GO:0016757">
    <property type="term" value="F:glycosyltransferase activity"/>
    <property type="evidence" value="ECO:0007669"/>
    <property type="project" value="UniProtKB-KW"/>
</dbReference>
<name>A0A0F9TWD2_9ZZZZ</name>
<dbReference type="GO" id="GO:0005576">
    <property type="term" value="C:extracellular region"/>
    <property type="evidence" value="ECO:0007669"/>
    <property type="project" value="TreeGrafter"/>
</dbReference>
<keyword evidence="4" id="KW-0808">Transferase</keyword>